<sequence>MVADTQPQSPPQFETVDELLAFVEEMDAGELSRWIDSTDRAILRLLMDRVVAIINNKGGVLKTSIATNLAGQLAAAGTRVLLLDLDRQGNCAQDLGYGTDARDDKGLGIVQAVLGSTALLPIRNVRPNLDVVPGGKHLDNLRALLTAQRSQSRHAAADALVIPLAHIARDYEVILLDCPPGEPIVQEVAVGVARWLLVPVRSDASSRAGMSEVAERVETVREVNPDVELLGVLLTGTSQSATRIHERVYARVREDLGPDAYIFKSRIRYAEAAASDSRERGELAHELEKVVSTQPAWYEAMRSGQPVERLAGSASSLAGDYAALAQEFVQTLLEAESEGAADDEGASAGEDDSANDSVNEGAEAIDQDDSGDHRKQDSTSGGGESATVDGRASGEGQGVVA</sequence>
<feature type="region of interest" description="Disordered" evidence="1">
    <location>
        <begin position="336"/>
        <end position="401"/>
    </location>
</feature>
<reference evidence="3 4" key="1">
    <citation type="submission" date="2018-03" db="EMBL/GenBank/DDBJ databases">
        <title>Genomic Encyclopedia of Archaeal and Bacterial Type Strains, Phase II (KMG-II): from individual species to whole genera.</title>
        <authorList>
            <person name="Goeker M."/>
        </authorList>
    </citation>
    <scope>NUCLEOTIDE SEQUENCE [LARGE SCALE GENOMIC DNA]</scope>
    <source>
        <strain evidence="3 4">DSM 19711</strain>
    </source>
</reference>
<accession>A0A2T0QWR3</accession>
<dbReference type="Proteomes" id="UP000238083">
    <property type="component" value="Unassembled WGS sequence"/>
</dbReference>
<dbReference type="CDD" id="cd02042">
    <property type="entry name" value="ParAB_family"/>
    <property type="match status" value="1"/>
</dbReference>
<dbReference type="InterPro" id="IPR050678">
    <property type="entry name" value="DNA_Partitioning_ATPase"/>
</dbReference>
<evidence type="ECO:0000259" key="2">
    <source>
        <dbReference type="Pfam" id="PF13614"/>
    </source>
</evidence>
<dbReference type="OrthoDB" id="69313at2"/>
<dbReference type="Gene3D" id="3.40.50.300">
    <property type="entry name" value="P-loop containing nucleotide triphosphate hydrolases"/>
    <property type="match status" value="1"/>
</dbReference>
<name>A0A2T0QWR3_9ACTN</name>
<keyword evidence="4" id="KW-1185">Reference proteome</keyword>
<dbReference type="PANTHER" id="PTHR13696:SF99">
    <property type="entry name" value="COBYRINIC ACID AC-DIAMIDE SYNTHASE"/>
    <property type="match status" value="1"/>
</dbReference>
<dbReference type="EMBL" id="PVZF01000019">
    <property type="protein sequence ID" value="PRY09911.1"/>
    <property type="molecule type" value="Genomic_DNA"/>
</dbReference>
<evidence type="ECO:0000313" key="3">
    <source>
        <dbReference type="EMBL" id="PRY09911.1"/>
    </source>
</evidence>
<dbReference type="InterPro" id="IPR027417">
    <property type="entry name" value="P-loop_NTPase"/>
</dbReference>
<organism evidence="3 4">
    <name type="scientific">Kineococcus rhizosphaerae</name>
    <dbReference type="NCBI Taxonomy" id="559628"/>
    <lineage>
        <taxon>Bacteria</taxon>
        <taxon>Bacillati</taxon>
        <taxon>Actinomycetota</taxon>
        <taxon>Actinomycetes</taxon>
        <taxon>Kineosporiales</taxon>
        <taxon>Kineosporiaceae</taxon>
        <taxon>Kineococcus</taxon>
    </lineage>
</organism>
<feature type="compositionally biased region" description="Acidic residues" evidence="1">
    <location>
        <begin position="336"/>
        <end position="354"/>
    </location>
</feature>
<dbReference type="Pfam" id="PF13614">
    <property type="entry name" value="AAA_31"/>
    <property type="match status" value="1"/>
</dbReference>
<dbReference type="InterPro" id="IPR025669">
    <property type="entry name" value="AAA_dom"/>
</dbReference>
<protein>
    <submittedName>
        <fullName evidence="3">Cellulose biosynthesis protein BcsQ</fullName>
    </submittedName>
</protein>
<dbReference type="SUPFAM" id="SSF52540">
    <property type="entry name" value="P-loop containing nucleoside triphosphate hydrolases"/>
    <property type="match status" value="1"/>
</dbReference>
<proteinExistence type="predicted"/>
<dbReference type="AlphaFoldDB" id="A0A2T0QWR3"/>
<evidence type="ECO:0000313" key="4">
    <source>
        <dbReference type="Proteomes" id="UP000238083"/>
    </source>
</evidence>
<gene>
    <name evidence="3" type="ORF">CLV37_11919</name>
</gene>
<dbReference type="PANTHER" id="PTHR13696">
    <property type="entry name" value="P-LOOP CONTAINING NUCLEOSIDE TRIPHOSPHATE HYDROLASE"/>
    <property type="match status" value="1"/>
</dbReference>
<evidence type="ECO:0000256" key="1">
    <source>
        <dbReference type="SAM" id="MobiDB-lite"/>
    </source>
</evidence>
<feature type="domain" description="AAA" evidence="2">
    <location>
        <begin position="49"/>
        <end position="227"/>
    </location>
</feature>
<comment type="caution">
    <text evidence="3">The sequence shown here is derived from an EMBL/GenBank/DDBJ whole genome shotgun (WGS) entry which is preliminary data.</text>
</comment>